<evidence type="ECO:0000313" key="3">
    <source>
        <dbReference type="EMBL" id="MFK2916283.1"/>
    </source>
</evidence>
<dbReference type="PANTHER" id="PTHR35174:SF3">
    <property type="entry name" value="BLL7171 PROTEIN"/>
    <property type="match status" value="1"/>
</dbReference>
<dbReference type="Proteomes" id="UP001620408">
    <property type="component" value="Unassembled WGS sequence"/>
</dbReference>
<dbReference type="EMBL" id="JADIKD010000006">
    <property type="protein sequence ID" value="MFK2916283.1"/>
    <property type="molecule type" value="Genomic_DNA"/>
</dbReference>
<reference evidence="3 4" key="1">
    <citation type="submission" date="2020-10" db="EMBL/GenBank/DDBJ databases">
        <title>Phylogeny of dyella-like bacteria.</title>
        <authorList>
            <person name="Fu J."/>
        </authorList>
    </citation>
    <scope>NUCLEOTIDE SEQUENCE [LARGE SCALE GENOMIC DNA]</scope>
    <source>
        <strain evidence="3 4">BB4</strain>
    </source>
</reference>
<comment type="similarity">
    <text evidence="1">Belongs to the YciI family.</text>
</comment>
<dbReference type="InterPro" id="IPR005545">
    <property type="entry name" value="YCII"/>
</dbReference>
<evidence type="ECO:0000313" key="4">
    <source>
        <dbReference type="Proteomes" id="UP001620408"/>
    </source>
</evidence>
<feature type="domain" description="YCII-related" evidence="2">
    <location>
        <begin position="1"/>
        <end position="114"/>
    </location>
</feature>
<sequence length="121" mass="13170">MQYLLMTYVNEGGWAKLTPAEQEQGVASYRAYSDALVEAKVLVGANRLQRTSSATTVRAANGKAQVLDGPYADSKEQLGGYFLIDVPDLDAAISWAARCPATHHGVVEVRPIWENCDPSRT</sequence>
<name>A0ABW8K2X8_9GAMM</name>
<dbReference type="PANTHER" id="PTHR35174">
    <property type="entry name" value="BLL7171 PROTEIN-RELATED"/>
    <property type="match status" value="1"/>
</dbReference>
<dbReference type="InterPro" id="IPR011008">
    <property type="entry name" value="Dimeric_a/b-barrel"/>
</dbReference>
<gene>
    <name evidence="3" type="ORF">ISS97_03325</name>
</gene>
<accession>A0ABW8K2X8</accession>
<proteinExistence type="inferred from homology"/>
<dbReference type="RefSeq" id="WP_379984934.1">
    <property type="nucleotide sequence ID" value="NZ_JADIKD010000006.1"/>
</dbReference>
<evidence type="ECO:0000259" key="2">
    <source>
        <dbReference type="Pfam" id="PF03795"/>
    </source>
</evidence>
<dbReference type="SUPFAM" id="SSF54909">
    <property type="entry name" value="Dimeric alpha+beta barrel"/>
    <property type="match status" value="1"/>
</dbReference>
<evidence type="ECO:0000256" key="1">
    <source>
        <dbReference type="ARBA" id="ARBA00007689"/>
    </source>
</evidence>
<dbReference type="Pfam" id="PF03795">
    <property type="entry name" value="YCII"/>
    <property type="match status" value="1"/>
</dbReference>
<dbReference type="Gene3D" id="3.30.70.1060">
    <property type="entry name" value="Dimeric alpha+beta barrel"/>
    <property type="match status" value="1"/>
</dbReference>
<protein>
    <submittedName>
        <fullName evidence="3">YciI family protein</fullName>
    </submittedName>
</protein>
<keyword evidence="4" id="KW-1185">Reference proteome</keyword>
<comment type="caution">
    <text evidence="3">The sequence shown here is derived from an EMBL/GenBank/DDBJ whole genome shotgun (WGS) entry which is preliminary data.</text>
</comment>
<organism evidence="3 4">
    <name type="scientific">Dyella koreensis</name>
    <dbReference type="NCBI Taxonomy" id="311235"/>
    <lineage>
        <taxon>Bacteria</taxon>
        <taxon>Pseudomonadati</taxon>
        <taxon>Pseudomonadota</taxon>
        <taxon>Gammaproteobacteria</taxon>
        <taxon>Lysobacterales</taxon>
        <taxon>Rhodanobacteraceae</taxon>
        <taxon>Dyella</taxon>
    </lineage>
</organism>